<evidence type="ECO:0000256" key="12">
    <source>
        <dbReference type="SAM" id="Phobius"/>
    </source>
</evidence>
<dbReference type="Pfam" id="PF14372">
    <property type="entry name" value="hAT-like_RNase-H"/>
    <property type="match status" value="1"/>
</dbReference>
<dbReference type="InterPro" id="IPR003656">
    <property type="entry name" value="Znf_BED"/>
</dbReference>
<evidence type="ECO:0000256" key="5">
    <source>
        <dbReference type="ARBA" id="ARBA00022833"/>
    </source>
</evidence>
<comment type="subunit">
    <text evidence="2">Homodimer.</text>
</comment>
<gene>
    <name evidence="14" type="ORF">J5N97_013343</name>
</gene>
<keyword evidence="15" id="KW-1185">Reference proteome</keyword>
<reference evidence="14" key="2">
    <citation type="journal article" date="2022" name="Hortic Res">
        <title>The genome of Dioscorea zingiberensis sheds light on the biosynthesis, origin and evolution of the medicinally important diosgenin saponins.</title>
        <authorList>
            <person name="Li Y."/>
            <person name="Tan C."/>
            <person name="Li Z."/>
            <person name="Guo J."/>
            <person name="Li S."/>
            <person name="Chen X."/>
            <person name="Wang C."/>
            <person name="Dai X."/>
            <person name="Yang H."/>
            <person name="Song W."/>
            <person name="Hou L."/>
            <person name="Xu J."/>
            <person name="Tong Z."/>
            <person name="Xu A."/>
            <person name="Yuan X."/>
            <person name="Wang W."/>
            <person name="Yang Q."/>
            <person name="Chen L."/>
            <person name="Sun Z."/>
            <person name="Wang K."/>
            <person name="Pan B."/>
            <person name="Chen J."/>
            <person name="Bao Y."/>
            <person name="Liu F."/>
            <person name="Qi X."/>
            <person name="Gang D.R."/>
            <person name="Wen J."/>
            <person name="Li J."/>
        </authorList>
    </citation>
    <scope>NUCLEOTIDE SEQUENCE</scope>
    <source>
        <strain evidence="14">Dzin_1.0</strain>
    </source>
</reference>
<dbReference type="OrthoDB" id="1935496at2759"/>
<sequence>MSTPISQQSIASVNESEFPHEEQNEEVEVEHGEPDLKRGRKKISKVWDVFEVIEEKEHNSFVKKHKCKHCHRKYTISKSGTTTHLKRHLVECPYYKNVATKQSTINFLPIENDIEGMSSYVSYPSTSFDMMKIRDIITKMVIVHEYPFNMVEHVWFNVLLKTMNPQYERISRNTIKNDCMKMYEHEREKLIKTLKNVERISLTSDTWTSNQTIGYMCLTIHYIDSNWKLQKRIISFYELEPPHTGLVISDAIFDCLLEWGIQDKISTITLDNASSNDVVARHLKSNFESKGKLHFKGKFFHIRCCAHILNLMVQDGLKEIEEVIYKIRESVKYLKKSPGRLHRFGEIARQLNIPTKKGLCIDVPTRWNSTYNMIDAAIVFQSVFDQYAVRDANYKWLPSFDDWEKAKKIAEFLEVFHDVTHIFSGIVYPTANLFLPEIWKVKEVLDSHAESSDYFMQRMALLMRGKFDKYWGDCNMLMAISAVLDPRYKMRLINFCFHRIYSYSESERNILEVKQTLWELYEMYANATEQASFSTSYDTHHGMRNISMASSSNTCGSYGKKHKSKGRSEFDEFIKQNDTLQPMKNELEIYLEEDVVRFSVEADSTFDILAWWKVNVVKFHILSKMALDVLSVPVTTVASESAFSAGGRVLDKYRSSLAPKTVDALVCTSDWLRAEHGNMKSKVKISIVFNLFISLLLISIAYLYCFCFYFCCRMQRKKMNFG</sequence>
<reference evidence="14" key="1">
    <citation type="submission" date="2021-03" db="EMBL/GenBank/DDBJ databases">
        <authorList>
            <person name="Li Z."/>
            <person name="Yang C."/>
        </authorList>
    </citation>
    <scope>NUCLEOTIDE SEQUENCE</scope>
    <source>
        <strain evidence="14">Dzin_1.0</strain>
        <tissue evidence="14">Leaf</tissue>
    </source>
</reference>
<feature type="region of interest" description="Disordered" evidence="11">
    <location>
        <begin position="1"/>
        <end position="35"/>
    </location>
</feature>
<dbReference type="PANTHER" id="PTHR46481">
    <property type="entry name" value="ZINC FINGER BED DOMAIN-CONTAINING PROTEIN 4"/>
    <property type="match status" value="1"/>
</dbReference>
<evidence type="ECO:0000256" key="10">
    <source>
        <dbReference type="PROSITE-ProRule" id="PRU00027"/>
    </source>
</evidence>
<dbReference type="Pfam" id="PF05699">
    <property type="entry name" value="Dimer_Tnp_hAT"/>
    <property type="match status" value="1"/>
</dbReference>
<dbReference type="GO" id="GO:0008270">
    <property type="term" value="F:zinc ion binding"/>
    <property type="evidence" value="ECO:0007669"/>
    <property type="project" value="UniProtKB-KW"/>
</dbReference>
<dbReference type="SUPFAM" id="SSF53098">
    <property type="entry name" value="Ribonuclease H-like"/>
    <property type="match status" value="1"/>
</dbReference>
<dbReference type="InterPro" id="IPR008906">
    <property type="entry name" value="HATC_C_dom"/>
</dbReference>
<evidence type="ECO:0000256" key="4">
    <source>
        <dbReference type="ARBA" id="ARBA00022771"/>
    </source>
</evidence>
<evidence type="ECO:0000256" key="3">
    <source>
        <dbReference type="ARBA" id="ARBA00022723"/>
    </source>
</evidence>
<comment type="subcellular location">
    <subcellularLocation>
        <location evidence="1">Nucleus</location>
    </subcellularLocation>
</comment>
<feature type="compositionally biased region" description="Polar residues" evidence="11">
    <location>
        <begin position="1"/>
        <end position="15"/>
    </location>
</feature>
<evidence type="ECO:0000256" key="7">
    <source>
        <dbReference type="ARBA" id="ARBA00023125"/>
    </source>
</evidence>
<name>A0A9D5HIN9_9LILI</name>
<evidence type="ECO:0000256" key="6">
    <source>
        <dbReference type="ARBA" id="ARBA00023015"/>
    </source>
</evidence>
<dbReference type="SUPFAM" id="SSF57667">
    <property type="entry name" value="beta-beta-alpha zinc fingers"/>
    <property type="match status" value="1"/>
</dbReference>
<dbReference type="PROSITE" id="PS50808">
    <property type="entry name" value="ZF_BED"/>
    <property type="match status" value="1"/>
</dbReference>
<keyword evidence="4 10" id="KW-0863">Zinc-finger</keyword>
<dbReference type="AlphaFoldDB" id="A0A9D5HIN9"/>
<evidence type="ECO:0000256" key="2">
    <source>
        <dbReference type="ARBA" id="ARBA00011738"/>
    </source>
</evidence>
<dbReference type="Pfam" id="PF02892">
    <property type="entry name" value="zf-BED"/>
    <property type="match status" value="1"/>
</dbReference>
<dbReference type="GO" id="GO:0003677">
    <property type="term" value="F:DNA binding"/>
    <property type="evidence" value="ECO:0007669"/>
    <property type="project" value="UniProtKB-KW"/>
</dbReference>
<evidence type="ECO:0000256" key="11">
    <source>
        <dbReference type="SAM" id="MobiDB-lite"/>
    </source>
</evidence>
<keyword evidence="8" id="KW-0804">Transcription</keyword>
<dbReference type="PANTHER" id="PTHR46481:SF6">
    <property type="entry name" value="ZINC FINGER BED DOMAIN-CONTAINING PROTEIN RICESLEEPER 2-LIKE"/>
    <property type="match status" value="1"/>
</dbReference>
<feature type="domain" description="BED-type" evidence="13">
    <location>
        <begin position="41"/>
        <end position="89"/>
    </location>
</feature>
<keyword evidence="6" id="KW-0805">Transcription regulation</keyword>
<evidence type="ECO:0000256" key="8">
    <source>
        <dbReference type="ARBA" id="ARBA00023163"/>
    </source>
</evidence>
<dbReference type="GO" id="GO:0005634">
    <property type="term" value="C:nucleus"/>
    <property type="evidence" value="ECO:0007669"/>
    <property type="project" value="UniProtKB-SubCell"/>
</dbReference>
<keyword evidence="3" id="KW-0479">Metal-binding</keyword>
<protein>
    <recommendedName>
        <fullName evidence="13">BED-type domain-containing protein</fullName>
    </recommendedName>
</protein>
<evidence type="ECO:0000256" key="1">
    <source>
        <dbReference type="ARBA" id="ARBA00004123"/>
    </source>
</evidence>
<keyword evidence="12" id="KW-1133">Transmembrane helix</keyword>
<keyword evidence="12" id="KW-0472">Membrane</keyword>
<comment type="caution">
    <text evidence="14">The sequence shown here is derived from an EMBL/GenBank/DDBJ whole genome shotgun (WGS) entry which is preliminary data.</text>
</comment>
<dbReference type="EMBL" id="JAGGNH010000003">
    <property type="protein sequence ID" value="KAJ0977869.1"/>
    <property type="molecule type" value="Genomic_DNA"/>
</dbReference>
<organism evidence="14 15">
    <name type="scientific">Dioscorea zingiberensis</name>
    <dbReference type="NCBI Taxonomy" id="325984"/>
    <lineage>
        <taxon>Eukaryota</taxon>
        <taxon>Viridiplantae</taxon>
        <taxon>Streptophyta</taxon>
        <taxon>Embryophyta</taxon>
        <taxon>Tracheophyta</taxon>
        <taxon>Spermatophyta</taxon>
        <taxon>Magnoliopsida</taxon>
        <taxon>Liliopsida</taxon>
        <taxon>Dioscoreales</taxon>
        <taxon>Dioscoreaceae</taxon>
        <taxon>Dioscorea</taxon>
    </lineage>
</organism>
<accession>A0A9D5HIN9</accession>
<keyword evidence="12" id="KW-0812">Transmembrane</keyword>
<evidence type="ECO:0000259" key="13">
    <source>
        <dbReference type="PROSITE" id="PS50808"/>
    </source>
</evidence>
<keyword evidence="7" id="KW-0238">DNA-binding</keyword>
<dbReference type="GO" id="GO:0046983">
    <property type="term" value="F:protein dimerization activity"/>
    <property type="evidence" value="ECO:0007669"/>
    <property type="project" value="InterPro"/>
</dbReference>
<dbReference type="SMART" id="SM00614">
    <property type="entry name" value="ZnF_BED"/>
    <property type="match status" value="1"/>
</dbReference>
<dbReference type="InterPro" id="IPR012337">
    <property type="entry name" value="RNaseH-like_sf"/>
</dbReference>
<proteinExistence type="predicted"/>
<keyword evidence="5" id="KW-0862">Zinc</keyword>
<feature type="transmembrane region" description="Helical" evidence="12">
    <location>
        <begin position="687"/>
        <end position="711"/>
    </location>
</feature>
<evidence type="ECO:0000313" key="14">
    <source>
        <dbReference type="EMBL" id="KAJ0977869.1"/>
    </source>
</evidence>
<evidence type="ECO:0000313" key="15">
    <source>
        <dbReference type="Proteomes" id="UP001085076"/>
    </source>
</evidence>
<evidence type="ECO:0000256" key="9">
    <source>
        <dbReference type="ARBA" id="ARBA00023242"/>
    </source>
</evidence>
<keyword evidence="9" id="KW-0539">Nucleus</keyword>
<dbReference type="InterPro" id="IPR036236">
    <property type="entry name" value="Znf_C2H2_sf"/>
</dbReference>
<dbReference type="Proteomes" id="UP001085076">
    <property type="component" value="Miscellaneous, Linkage group lg03"/>
</dbReference>
<dbReference type="InterPro" id="IPR025525">
    <property type="entry name" value="hAT-like_transposase_RNase-H"/>
</dbReference>
<dbReference type="InterPro" id="IPR052035">
    <property type="entry name" value="ZnF_BED_domain_contain"/>
</dbReference>